<reference evidence="1" key="2">
    <citation type="journal article" date="2021" name="Syst. Appl. Microbiol.">
        <title>Roseomonas hellenica sp. nov., isolated from roots of wild-growing Alkanna tinctoria.</title>
        <authorList>
            <person name="Rat A."/>
            <person name="Naranjo H.D."/>
            <person name="Lebbe L."/>
            <person name="Cnockaert M."/>
            <person name="Krigas N."/>
            <person name="Grigoriadou K."/>
            <person name="Maloupa E."/>
            <person name="Willems A."/>
        </authorList>
    </citation>
    <scope>NUCLEOTIDE SEQUENCE</scope>
    <source>
        <strain evidence="1">LMG 28251</strain>
    </source>
</reference>
<dbReference type="EMBL" id="JAAEDH010000010">
    <property type="protein sequence ID" value="MBR0655432.1"/>
    <property type="molecule type" value="Genomic_DNA"/>
</dbReference>
<keyword evidence="2" id="KW-1185">Reference proteome</keyword>
<dbReference type="Gene3D" id="3.20.20.370">
    <property type="entry name" value="Glycoside hydrolase/deacetylase"/>
    <property type="match status" value="1"/>
</dbReference>
<evidence type="ECO:0008006" key="3">
    <source>
        <dbReference type="Google" id="ProtNLM"/>
    </source>
</evidence>
<evidence type="ECO:0000313" key="2">
    <source>
        <dbReference type="Proteomes" id="UP001196068"/>
    </source>
</evidence>
<protein>
    <recommendedName>
        <fullName evidence="3">NodB homology domain-containing protein</fullName>
    </recommendedName>
</protein>
<name>A0AAF1JWP9_9PROT</name>
<reference evidence="1" key="1">
    <citation type="submission" date="2020-01" db="EMBL/GenBank/DDBJ databases">
        <authorList>
            <person name="Rat A."/>
        </authorList>
    </citation>
    <scope>NUCLEOTIDE SEQUENCE</scope>
    <source>
        <strain evidence="1">LMG 28251</strain>
    </source>
</reference>
<dbReference type="AlphaFoldDB" id="A0AAF1JWP9"/>
<gene>
    <name evidence="1" type="ORF">GXW79_10085</name>
</gene>
<organism evidence="1 2">
    <name type="scientific">Plastoroseomonas arctica</name>
    <dbReference type="NCBI Taxonomy" id="1509237"/>
    <lineage>
        <taxon>Bacteria</taxon>
        <taxon>Pseudomonadati</taxon>
        <taxon>Pseudomonadota</taxon>
        <taxon>Alphaproteobacteria</taxon>
        <taxon>Acetobacterales</taxon>
        <taxon>Acetobacteraceae</taxon>
        <taxon>Plastoroseomonas</taxon>
    </lineage>
</organism>
<dbReference type="SUPFAM" id="SSF88713">
    <property type="entry name" value="Glycoside hydrolase/deacetylase"/>
    <property type="match status" value="1"/>
</dbReference>
<dbReference type="Proteomes" id="UP001196068">
    <property type="component" value="Unassembled WGS sequence"/>
</dbReference>
<dbReference type="GO" id="GO:0005975">
    <property type="term" value="P:carbohydrate metabolic process"/>
    <property type="evidence" value="ECO:0007669"/>
    <property type="project" value="InterPro"/>
</dbReference>
<sequence>MKAYRGFESHPIRQSNLLLEEFYSRPITPSELGPVHVGWSRRGFDTRCGDAARLLARSTQRLREGDIILLHDGGAARDARGEPVCLAVLEALLPMLAARGLACIRLERDALPRAPARQQPR</sequence>
<comment type="caution">
    <text evidence="1">The sequence shown here is derived from an EMBL/GenBank/DDBJ whole genome shotgun (WGS) entry which is preliminary data.</text>
</comment>
<evidence type="ECO:0000313" key="1">
    <source>
        <dbReference type="EMBL" id="MBR0655432.1"/>
    </source>
</evidence>
<proteinExistence type="predicted"/>
<dbReference type="RefSeq" id="WP_211874271.1">
    <property type="nucleotide sequence ID" value="NZ_JAAEDH010000010.1"/>
</dbReference>
<accession>A0AAF1JWP9</accession>
<dbReference type="InterPro" id="IPR011330">
    <property type="entry name" value="Glyco_hydro/deAcase_b/a-brl"/>
</dbReference>